<feature type="region of interest" description="Disordered" evidence="1">
    <location>
        <begin position="445"/>
        <end position="475"/>
    </location>
</feature>
<dbReference type="EMBL" id="VTPC01001235">
    <property type="protein sequence ID" value="KAF2902635.1"/>
    <property type="molecule type" value="Genomic_DNA"/>
</dbReference>
<evidence type="ECO:0000313" key="2">
    <source>
        <dbReference type="EMBL" id="KAF2902635.1"/>
    </source>
</evidence>
<dbReference type="OrthoDB" id="6772454at2759"/>
<name>A0A8K0DLJ9_IGNLU</name>
<reference evidence="2" key="1">
    <citation type="submission" date="2019-08" db="EMBL/GenBank/DDBJ databases">
        <title>The genome of the North American firefly Photinus pyralis.</title>
        <authorList>
            <consortium name="Photinus pyralis genome working group"/>
            <person name="Fallon T.R."/>
            <person name="Sander Lower S.E."/>
            <person name="Weng J.-K."/>
        </authorList>
    </citation>
    <scope>NUCLEOTIDE SEQUENCE</scope>
    <source>
        <strain evidence="2">TRF0915ILg1</strain>
        <tissue evidence="2">Whole body</tissue>
    </source>
</reference>
<keyword evidence="3" id="KW-1185">Reference proteome</keyword>
<feature type="compositionally biased region" description="Polar residues" evidence="1">
    <location>
        <begin position="602"/>
        <end position="617"/>
    </location>
</feature>
<protein>
    <submittedName>
        <fullName evidence="2">Uncharacterized protein</fullName>
    </submittedName>
</protein>
<feature type="compositionally biased region" description="Polar residues" evidence="1">
    <location>
        <begin position="465"/>
        <end position="475"/>
    </location>
</feature>
<feature type="compositionally biased region" description="Polar residues" evidence="1">
    <location>
        <begin position="658"/>
        <end position="669"/>
    </location>
</feature>
<feature type="compositionally biased region" description="Polar residues" evidence="1">
    <location>
        <begin position="286"/>
        <end position="299"/>
    </location>
</feature>
<evidence type="ECO:0000256" key="1">
    <source>
        <dbReference type="SAM" id="MobiDB-lite"/>
    </source>
</evidence>
<accession>A0A8K0DLJ9</accession>
<proteinExistence type="predicted"/>
<evidence type="ECO:0000313" key="3">
    <source>
        <dbReference type="Proteomes" id="UP000801492"/>
    </source>
</evidence>
<feature type="region of interest" description="Disordered" evidence="1">
    <location>
        <begin position="1"/>
        <end position="22"/>
    </location>
</feature>
<feature type="compositionally biased region" description="Basic residues" evidence="1">
    <location>
        <begin position="635"/>
        <end position="645"/>
    </location>
</feature>
<feature type="region of interest" description="Disordered" evidence="1">
    <location>
        <begin position="581"/>
        <end position="671"/>
    </location>
</feature>
<feature type="compositionally biased region" description="Basic and acidic residues" evidence="1">
    <location>
        <begin position="623"/>
        <end position="634"/>
    </location>
</feature>
<dbReference type="AlphaFoldDB" id="A0A8K0DLJ9"/>
<gene>
    <name evidence="2" type="ORF">ILUMI_03550</name>
</gene>
<dbReference type="Proteomes" id="UP000801492">
    <property type="component" value="Unassembled WGS sequence"/>
</dbReference>
<organism evidence="2 3">
    <name type="scientific">Ignelater luminosus</name>
    <name type="common">Cucubano</name>
    <name type="synonym">Pyrophorus luminosus</name>
    <dbReference type="NCBI Taxonomy" id="2038154"/>
    <lineage>
        <taxon>Eukaryota</taxon>
        <taxon>Metazoa</taxon>
        <taxon>Ecdysozoa</taxon>
        <taxon>Arthropoda</taxon>
        <taxon>Hexapoda</taxon>
        <taxon>Insecta</taxon>
        <taxon>Pterygota</taxon>
        <taxon>Neoptera</taxon>
        <taxon>Endopterygota</taxon>
        <taxon>Coleoptera</taxon>
        <taxon>Polyphaga</taxon>
        <taxon>Elateriformia</taxon>
        <taxon>Elateroidea</taxon>
        <taxon>Elateridae</taxon>
        <taxon>Agrypninae</taxon>
        <taxon>Pyrophorini</taxon>
        <taxon>Ignelater</taxon>
    </lineage>
</organism>
<feature type="region of interest" description="Disordered" evidence="1">
    <location>
        <begin position="284"/>
        <end position="314"/>
    </location>
</feature>
<sequence>MSTKNNEAPNQSERPLKNRNSFHQDVNEALNSLLWQPYEYQNNKQMSEDSSSSLSSFSSCCSLSSIDLERGPNNGSAQSERCGNTADLHLTVEMVNNLTGYGNQLNQSHEGIVSRELLTPNVPSRLLTDVSTNECRARCTSSSVACIAYNNNNSSGFFVDCNEFRTSADNMRVEISTHPVTPTSSTAVTTSTALNRTTDAEATARTPINSVVVNLTHQNAAGGDGAAKSTAAMQQRHSYISPPPISSPAKHGYQRSISSDMIPSNINSIVSANVVGLPNHPRHASVPSTTTQNRNSTGNGFIFPNHPRNSSEPSAVIQQPVVVNHSRNGSTPSNVMAATSNATRNVSTSMNVITTNSVRNVTAPMPSVVTTCNNSVRTVSAPSNVTINQGVGASSSMTVPDRNISCANIVSILSHHRHSSHVTSTDVLPNFAANSLRSASVPKAMSINSGENNTTTTTLNVPNNQRNYNDSQQNNKIPVNVSSVDVSFYRAVPVTVVSNVPTIQCMNNSIEPENNISNVNIVQAMPPTSAAVINNQPISTPQINTSFVQTSITTLPPSRILQVPLQQSGGIIGTTQVTVHTSPAEESQSIVPQRNQEEVRTRTFTSTEAQTDDTTVGSALIRNGERALSREQRRRERRERRHLRRINNASHQHGGLQGTTRGNLWNGNNHNDRLPDLLSNHMPPPYSPNHANFNNVSTNSTVVPGNLVHNSLVPGTIVPNNVVPSGVVASHVVPFHQPVVAGQVPLVQGGASVAVPVPTPSGFRFPFPTAGFRR</sequence>
<feature type="compositionally biased region" description="Low complexity" evidence="1">
    <location>
        <begin position="452"/>
        <end position="464"/>
    </location>
</feature>
<comment type="caution">
    <text evidence="2">The sequence shown here is derived from an EMBL/GenBank/DDBJ whole genome shotgun (WGS) entry which is preliminary data.</text>
</comment>
<feature type="compositionally biased region" description="Polar residues" evidence="1">
    <location>
        <begin position="581"/>
        <end position="594"/>
    </location>
</feature>